<proteinExistence type="predicted"/>
<keyword evidence="2" id="KW-1133">Transmembrane helix</keyword>
<keyword evidence="2" id="KW-0812">Transmembrane</keyword>
<feature type="transmembrane region" description="Helical" evidence="2">
    <location>
        <begin position="101"/>
        <end position="126"/>
    </location>
</feature>
<evidence type="ECO:0000256" key="2">
    <source>
        <dbReference type="SAM" id="Phobius"/>
    </source>
</evidence>
<sequence length="322" mass="35742">MNYVVDSAEFEDDWNTMLFTVSVNSTVLLLSALYVVLFLFSIHTLQRRIPGGKFLLGTAWIMFVLASAGIIIVISTTAMSMRMVYLLVQGYTDRPARLLRLYHSLALGQDIVLAVNNLVTDLLFLYRCYVIWGSRRRVLVVPAAMILATVVVGCISGLTYYGIVKWGFTIDTRVPFIMGGATNILLMCLTAGRIWYLRREIRALTGQSLRKRYDTAVAIVLESGILYCVCVIIYVIAISTNQTTVFGTIFKGVAWGLVQLGVNIVPTLILVRVGMGRSTENRTTELSFGSHTTDIPMLVSKDGQPLGGHMERDGWRTGDGDF</sequence>
<evidence type="ECO:0000313" key="3">
    <source>
        <dbReference type="EMBL" id="KAF7369473.1"/>
    </source>
</evidence>
<evidence type="ECO:0000313" key="4">
    <source>
        <dbReference type="Proteomes" id="UP000620124"/>
    </source>
</evidence>
<reference evidence="3" key="1">
    <citation type="submission" date="2020-05" db="EMBL/GenBank/DDBJ databases">
        <title>Mycena genomes resolve the evolution of fungal bioluminescence.</title>
        <authorList>
            <person name="Tsai I.J."/>
        </authorList>
    </citation>
    <scope>NUCLEOTIDE SEQUENCE</scope>
    <source>
        <strain evidence="3">CCC161011</strain>
    </source>
</reference>
<keyword evidence="2" id="KW-0472">Membrane</keyword>
<feature type="transmembrane region" description="Helical" evidence="2">
    <location>
        <begin position="138"/>
        <end position="163"/>
    </location>
</feature>
<evidence type="ECO:0000256" key="1">
    <source>
        <dbReference type="SAM" id="MobiDB-lite"/>
    </source>
</evidence>
<feature type="compositionally biased region" description="Basic and acidic residues" evidence="1">
    <location>
        <begin position="309"/>
        <end position="322"/>
    </location>
</feature>
<dbReference type="EMBL" id="JACAZI010000002">
    <property type="protein sequence ID" value="KAF7369473.1"/>
    <property type="molecule type" value="Genomic_DNA"/>
</dbReference>
<feature type="transmembrane region" description="Helical" evidence="2">
    <location>
        <begin position="175"/>
        <end position="196"/>
    </location>
</feature>
<feature type="transmembrane region" description="Helical" evidence="2">
    <location>
        <begin position="17"/>
        <end position="42"/>
    </location>
</feature>
<feature type="transmembrane region" description="Helical" evidence="2">
    <location>
        <begin position="249"/>
        <end position="271"/>
    </location>
</feature>
<dbReference type="AlphaFoldDB" id="A0A8H6YZP4"/>
<accession>A0A8H6YZP4</accession>
<keyword evidence="4" id="KW-1185">Reference proteome</keyword>
<comment type="caution">
    <text evidence="3">The sequence shown here is derived from an EMBL/GenBank/DDBJ whole genome shotgun (WGS) entry which is preliminary data.</text>
</comment>
<feature type="region of interest" description="Disordered" evidence="1">
    <location>
        <begin position="303"/>
        <end position="322"/>
    </location>
</feature>
<gene>
    <name evidence="3" type="ORF">MVEN_00277000</name>
</gene>
<dbReference type="Proteomes" id="UP000620124">
    <property type="component" value="Unassembled WGS sequence"/>
</dbReference>
<feature type="transmembrane region" description="Helical" evidence="2">
    <location>
        <begin position="54"/>
        <end position="81"/>
    </location>
</feature>
<organism evidence="3 4">
    <name type="scientific">Mycena venus</name>
    <dbReference type="NCBI Taxonomy" id="2733690"/>
    <lineage>
        <taxon>Eukaryota</taxon>
        <taxon>Fungi</taxon>
        <taxon>Dikarya</taxon>
        <taxon>Basidiomycota</taxon>
        <taxon>Agaricomycotina</taxon>
        <taxon>Agaricomycetes</taxon>
        <taxon>Agaricomycetidae</taxon>
        <taxon>Agaricales</taxon>
        <taxon>Marasmiineae</taxon>
        <taxon>Mycenaceae</taxon>
        <taxon>Mycena</taxon>
    </lineage>
</organism>
<feature type="transmembrane region" description="Helical" evidence="2">
    <location>
        <begin position="216"/>
        <end position="237"/>
    </location>
</feature>
<protein>
    <submittedName>
        <fullName evidence="3">Uncharacterized protein</fullName>
    </submittedName>
</protein>
<dbReference type="OrthoDB" id="2907832at2759"/>
<name>A0A8H6YZP4_9AGAR</name>